<proteinExistence type="predicted"/>
<protein>
    <recommendedName>
        <fullName evidence="3">General secretion pathway protein GspH</fullName>
    </recommendedName>
</protein>
<evidence type="ECO:0000256" key="1">
    <source>
        <dbReference type="SAM" id="Phobius"/>
    </source>
</evidence>
<dbReference type="InterPro" id="IPR031975">
    <property type="entry name" value="Pilin_GH"/>
</dbReference>
<dbReference type="RefSeq" id="WP_069968428.1">
    <property type="nucleotide sequence ID" value="NZ_CM124774.1"/>
</dbReference>
<evidence type="ECO:0000313" key="2">
    <source>
        <dbReference type="EMBL" id="OEJ73818.1"/>
    </source>
</evidence>
<keyword evidence="1" id="KW-1133">Transmembrane helix</keyword>
<sequence length="191" mass="21524">MSRPNRRGNIALNWVKLVALFILAGFGIEVLKYIVLGNFISASNRVYRARNSEAKTQVATLNRFQEFFYLEKDGFANTIDALGNPIKTQTEYFNYSLQVGENAVFNYGMPRTDIYEMASWGFLFWKRSTSRTLKSYVGGVFAIAESVSENGKQQTVSVLCESAKPNFSKIGKPRLENDQPICPEGTVQIGY</sequence>
<name>A0A1E5QGR5_9CYAN</name>
<feature type="transmembrane region" description="Helical" evidence="1">
    <location>
        <begin position="12"/>
        <end position="35"/>
    </location>
</feature>
<comment type="caution">
    <text evidence="2">The sequence shown here is derived from an EMBL/GenBank/DDBJ whole genome shotgun (WGS) entry which is preliminary data.</text>
</comment>
<dbReference type="OrthoDB" id="574728at2"/>
<dbReference type="STRING" id="1781255.BH720_17075"/>
<dbReference type="EMBL" id="MJGC01000077">
    <property type="protein sequence ID" value="OEJ73818.1"/>
    <property type="molecule type" value="Genomic_DNA"/>
</dbReference>
<organism evidence="2">
    <name type="scientific">Desertifilum tharense IPPAS B-1220</name>
    <dbReference type="NCBI Taxonomy" id="1781255"/>
    <lineage>
        <taxon>Bacteria</taxon>
        <taxon>Bacillati</taxon>
        <taxon>Cyanobacteriota</taxon>
        <taxon>Cyanophyceae</taxon>
        <taxon>Desertifilales</taxon>
        <taxon>Desertifilaceae</taxon>
        <taxon>Desertifilum</taxon>
    </lineage>
</organism>
<reference evidence="2" key="1">
    <citation type="submission" date="2016-09" db="EMBL/GenBank/DDBJ databases">
        <title>Draft genome of thermotolerant cyanobacterium Desertifilum sp. strain IPPAS B-1220.</title>
        <authorList>
            <person name="Sinetova M.A."/>
            <person name="Bolakhan K."/>
            <person name="Zayadan B.K."/>
            <person name="Mironov K.S."/>
            <person name="Ustinova V."/>
            <person name="Kupriyanova E.V."/>
            <person name="Sidorov R.A."/>
            <person name="Skrypnik A.N."/>
            <person name="Gogoleva N.E."/>
            <person name="Gogolev Y.V."/>
            <person name="Los D.A."/>
        </authorList>
    </citation>
    <scope>NUCLEOTIDE SEQUENCE [LARGE SCALE GENOMIC DNA]</scope>
    <source>
        <strain evidence="2">IPPAS B-1220</strain>
    </source>
</reference>
<dbReference type="Pfam" id="PF16734">
    <property type="entry name" value="Pilin_GH"/>
    <property type="match status" value="1"/>
</dbReference>
<dbReference type="AlphaFoldDB" id="A0A1E5QGR5"/>
<gene>
    <name evidence="2" type="ORF">BH720_17075</name>
</gene>
<keyword evidence="1" id="KW-0812">Transmembrane</keyword>
<accession>A0A1E5QGR5</accession>
<keyword evidence="1" id="KW-0472">Membrane</keyword>
<evidence type="ECO:0008006" key="3">
    <source>
        <dbReference type="Google" id="ProtNLM"/>
    </source>
</evidence>